<feature type="compositionally biased region" description="Basic residues" evidence="1">
    <location>
        <begin position="276"/>
        <end position="292"/>
    </location>
</feature>
<feature type="compositionally biased region" description="Basic and acidic residues" evidence="1">
    <location>
        <begin position="333"/>
        <end position="347"/>
    </location>
</feature>
<sequence length="615" mass="68942">MAPLNTLRWSPRIDDSHLGQFLTLDARGLRTHSDEIIQLRPGQNRTAAWSRSRVPLGYGMHIVRFTQFEQGCSVETYISAHDTHESYRKNGCHIHTRLWYRPEHWPRVNGVPQVMVTIQDRNQFMIFQWKEGEEPRDLNSDSPNPSSWGQPLVWITAERDHRGTRTQACSLDDVGFYPTRLTTKIRFCAVSACPGYENCAKRKGHEQCMALATRVENGDYVDRPYIAVRQVRTFSCLSGDCSSGIPTTTWRPPARPVRPKVTEKSATTPASPKESKKPRTRRPKGRKKKPGSKSKGPKDPAKQRPTPPPLAPGQPASGPDPAGVPGGPQPVVPDRERGRPTQPKVEGRAHVFDGCGYHNDDHHWNDFDPDPGVNFHQGDGFHSGDKYCEDHHNGCDHDHDFDHGINFHRGGDFHSGDNYGSDFHNGYGFDHNYNFDLGINFHPSVNFHRGDDFHADVKYDHHNDYDFGPDDFNNPGIGFDRGDDFHPDENFDRDNNFNEGENYNYHTGYDSDPGGNFDDLDPADYLDQDDVFGGNIFNEEDVFDQGDTYSQGDVPNEGDAFKEGDVPKEGNAASEGDAFQEGDGSKEGNAPSEEEDVPDQDGAPGGLPDQDEVLD</sequence>
<feature type="compositionally biased region" description="Acidic residues" evidence="1">
    <location>
        <begin position="518"/>
        <end position="530"/>
    </location>
</feature>
<dbReference type="Gene3D" id="2.60.120.200">
    <property type="match status" value="1"/>
</dbReference>
<evidence type="ECO:0000313" key="2">
    <source>
        <dbReference type="EMBL" id="UNI18812.1"/>
    </source>
</evidence>
<reference evidence="2" key="1">
    <citation type="submission" date="2021-11" db="EMBL/GenBank/DDBJ databases">
        <title>Purpureocillium_takamizusanense_genome.</title>
        <authorList>
            <person name="Nguyen N.-H."/>
        </authorList>
    </citation>
    <scope>NUCLEOTIDE SEQUENCE</scope>
    <source>
        <strain evidence="2">PT3</strain>
    </source>
</reference>
<dbReference type="AlphaFoldDB" id="A0A9Q8VBH3"/>
<feature type="region of interest" description="Disordered" evidence="1">
    <location>
        <begin position="245"/>
        <end position="347"/>
    </location>
</feature>
<dbReference type="RefSeq" id="XP_047842293.1">
    <property type="nucleotide sequence ID" value="XM_047986313.1"/>
</dbReference>
<feature type="compositionally biased region" description="Low complexity" evidence="1">
    <location>
        <begin position="313"/>
        <end position="323"/>
    </location>
</feature>
<dbReference type="KEGG" id="ptkz:JDV02_005059"/>
<organism evidence="2 3">
    <name type="scientific">Purpureocillium takamizusanense</name>
    <dbReference type="NCBI Taxonomy" id="2060973"/>
    <lineage>
        <taxon>Eukaryota</taxon>
        <taxon>Fungi</taxon>
        <taxon>Dikarya</taxon>
        <taxon>Ascomycota</taxon>
        <taxon>Pezizomycotina</taxon>
        <taxon>Sordariomycetes</taxon>
        <taxon>Hypocreomycetidae</taxon>
        <taxon>Hypocreales</taxon>
        <taxon>Ophiocordycipitaceae</taxon>
        <taxon>Purpureocillium</taxon>
    </lineage>
</organism>
<feature type="region of interest" description="Disordered" evidence="1">
    <location>
        <begin position="545"/>
        <end position="615"/>
    </location>
</feature>
<gene>
    <name evidence="2" type="ORF">JDV02_005059</name>
</gene>
<dbReference type="OrthoDB" id="3565477at2759"/>
<feature type="compositionally biased region" description="Basic and acidic residues" evidence="1">
    <location>
        <begin position="559"/>
        <end position="568"/>
    </location>
</feature>
<protein>
    <submittedName>
        <fullName evidence="2">Uncharacterized protein</fullName>
    </submittedName>
</protein>
<dbReference type="EMBL" id="CP086357">
    <property type="protein sequence ID" value="UNI18812.1"/>
    <property type="molecule type" value="Genomic_DNA"/>
</dbReference>
<dbReference type="GeneID" id="72067009"/>
<name>A0A9Q8VBH3_9HYPO</name>
<feature type="compositionally biased region" description="Basic and acidic residues" evidence="1">
    <location>
        <begin position="480"/>
        <end position="496"/>
    </location>
</feature>
<evidence type="ECO:0000313" key="3">
    <source>
        <dbReference type="Proteomes" id="UP000829364"/>
    </source>
</evidence>
<proteinExistence type="predicted"/>
<dbReference type="Proteomes" id="UP000829364">
    <property type="component" value="Chromosome 4"/>
</dbReference>
<keyword evidence="3" id="KW-1185">Reference proteome</keyword>
<evidence type="ECO:0000256" key="1">
    <source>
        <dbReference type="SAM" id="MobiDB-lite"/>
    </source>
</evidence>
<feature type="region of interest" description="Disordered" evidence="1">
    <location>
        <begin position="478"/>
        <end position="532"/>
    </location>
</feature>
<accession>A0A9Q8VBH3</accession>